<evidence type="ECO:0000256" key="1">
    <source>
        <dbReference type="SAM" id="Phobius"/>
    </source>
</evidence>
<evidence type="ECO:0000313" key="2">
    <source>
        <dbReference type="EMBL" id="RPE05764.1"/>
    </source>
</evidence>
<evidence type="ECO:0008006" key="4">
    <source>
        <dbReference type="Google" id="ProtNLM"/>
    </source>
</evidence>
<dbReference type="RefSeq" id="WP_123849417.1">
    <property type="nucleotide sequence ID" value="NZ_RPDH01000003.1"/>
</dbReference>
<keyword evidence="1" id="KW-0812">Transmembrane</keyword>
<reference evidence="2 3" key="1">
    <citation type="submission" date="2018-11" db="EMBL/GenBank/DDBJ databases">
        <title>Chitinophaga lutea sp.nov., isolate from arsenic contaminated soil.</title>
        <authorList>
            <person name="Zong Y."/>
        </authorList>
    </citation>
    <scope>NUCLEOTIDE SEQUENCE [LARGE SCALE GENOMIC DNA]</scope>
    <source>
        <strain evidence="2 3">ZY74</strain>
    </source>
</reference>
<accession>A0A3N4Q1W6</accession>
<keyword evidence="1" id="KW-0472">Membrane</keyword>
<protein>
    <recommendedName>
        <fullName evidence="4">Type VI secretion system transmembrane protein TssO</fullName>
    </recommendedName>
</protein>
<keyword evidence="1" id="KW-1133">Transmembrane helix</keyword>
<dbReference type="Pfam" id="PF17561">
    <property type="entry name" value="TssO"/>
    <property type="match status" value="1"/>
</dbReference>
<dbReference type="OrthoDB" id="664017at2"/>
<dbReference type="Proteomes" id="UP000278351">
    <property type="component" value="Unassembled WGS sequence"/>
</dbReference>
<keyword evidence="3" id="KW-1185">Reference proteome</keyword>
<gene>
    <name evidence="2" type="ORF">EGT74_25715</name>
</gene>
<sequence>MAHLSIKERQEQFLFLLVLTLVAVSLLSWLLFGTRDLRTGAIKEKLAQRMQEEQQFARVVDEVQPVVDSTYKRIMEFDPGVTALFLESDILNAIGSVKAAYQRRAHDLKYKTFNQEAQLLEILFYDKKELRGNYRNIKKLQDDLDQCKLSQRGIQEAILNRNRNQPN</sequence>
<name>A0A3N4Q1W6_9BACT</name>
<dbReference type="AlphaFoldDB" id="A0A3N4Q1W6"/>
<comment type="caution">
    <text evidence="2">The sequence shown here is derived from an EMBL/GenBank/DDBJ whole genome shotgun (WGS) entry which is preliminary data.</text>
</comment>
<organism evidence="2 3">
    <name type="scientific">Chitinophaga lutea</name>
    <dbReference type="NCBI Taxonomy" id="2488634"/>
    <lineage>
        <taxon>Bacteria</taxon>
        <taxon>Pseudomonadati</taxon>
        <taxon>Bacteroidota</taxon>
        <taxon>Chitinophagia</taxon>
        <taxon>Chitinophagales</taxon>
        <taxon>Chitinophagaceae</taxon>
        <taxon>Chitinophaga</taxon>
    </lineage>
</organism>
<dbReference type="InterPro" id="IPR039449">
    <property type="entry name" value="TssO"/>
</dbReference>
<evidence type="ECO:0000313" key="3">
    <source>
        <dbReference type="Proteomes" id="UP000278351"/>
    </source>
</evidence>
<proteinExistence type="predicted"/>
<dbReference type="EMBL" id="RPDH01000003">
    <property type="protein sequence ID" value="RPE05764.1"/>
    <property type="molecule type" value="Genomic_DNA"/>
</dbReference>
<feature type="transmembrane region" description="Helical" evidence="1">
    <location>
        <begin position="12"/>
        <end position="32"/>
    </location>
</feature>